<organism evidence="2 3">
    <name type="scientific">Patiria miniata</name>
    <name type="common">Bat star</name>
    <name type="synonym">Asterina miniata</name>
    <dbReference type="NCBI Taxonomy" id="46514"/>
    <lineage>
        <taxon>Eukaryota</taxon>
        <taxon>Metazoa</taxon>
        <taxon>Echinodermata</taxon>
        <taxon>Eleutherozoa</taxon>
        <taxon>Asterozoa</taxon>
        <taxon>Asteroidea</taxon>
        <taxon>Valvatacea</taxon>
        <taxon>Valvatida</taxon>
        <taxon>Asterinidae</taxon>
        <taxon>Patiria</taxon>
    </lineage>
</organism>
<dbReference type="Pfam" id="PF04908">
    <property type="entry name" value="SH3BGR"/>
    <property type="match status" value="1"/>
</dbReference>
<dbReference type="InterPro" id="IPR006993">
    <property type="entry name" value="Glut_rich_SH3-bd"/>
</dbReference>
<dbReference type="PANTHER" id="PTHR12232">
    <property type="entry name" value="SH3 DOMAIN-BINDING GLUTAMIC ACID-RICH-LIKE PROTEIN"/>
    <property type="match status" value="1"/>
</dbReference>
<dbReference type="RefSeq" id="XP_038077614.1">
    <property type="nucleotide sequence ID" value="XM_038221686.1"/>
</dbReference>
<dbReference type="EnsemblMetazoa" id="XM_038221686.1">
    <property type="protein sequence ID" value="XP_038077614.1"/>
    <property type="gene ID" value="LOC119745374"/>
</dbReference>
<dbReference type="InterPro" id="IPR036249">
    <property type="entry name" value="Thioredoxin-like_sf"/>
</dbReference>
<accession>A0A914BNA9</accession>
<sequence>MVLKYYFSSVTSDLGTKKHQQRIEMILSSKKFEYEQIDIATDEAAREKMREMMNDPKGLPPQLFNDDTYLGGFDKFDEAVEDETLEAFLKG</sequence>
<dbReference type="AlphaFoldDB" id="A0A914BNA9"/>
<comment type="similarity">
    <text evidence="1">Belongs to the SH3BGR family.</text>
</comment>
<dbReference type="InterPro" id="IPR051033">
    <property type="entry name" value="SH3BGR"/>
</dbReference>
<dbReference type="PANTHER" id="PTHR12232:SF0">
    <property type="entry name" value="THIOREDOXIN DOMAIN-CONTAINING PROTEIN"/>
    <property type="match status" value="1"/>
</dbReference>
<dbReference type="OMA" id="DEYCGDF"/>
<dbReference type="OrthoDB" id="9932926at2759"/>
<dbReference type="PROSITE" id="PS51354">
    <property type="entry name" value="GLUTAREDOXIN_2"/>
    <property type="match status" value="1"/>
</dbReference>
<evidence type="ECO:0000313" key="2">
    <source>
        <dbReference type="EnsemblMetazoa" id="XP_038077614.1"/>
    </source>
</evidence>
<protein>
    <recommendedName>
        <fullName evidence="4">SH3 domain-binding glutamic acid-rich-like protein 3</fullName>
    </recommendedName>
</protein>
<dbReference type="GeneID" id="119745374"/>
<reference evidence="2" key="1">
    <citation type="submission" date="2022-11" db="UniProtKB">
        <authorList>
            <consortium name="EnsemblMetazoa"/>
        </authorList>
    </citation>
    <scope>IDENTIFICATION</scope>
</reference>
<keyword evidence="3" id="KW-1185">Reference proteome</keyword>
<name>A0A914BNA9_PATMI</name>
<evidence type="ECO:0000256" key="1">
    <source>
        <dbReference type="ARBA" id="ARBA00007764"/>
    </source>
</evidence>
<dbReference type="Gene3D" id="3.40.30.10">
    <property type="entry name" value="Glutaredoxin"/>
    <property type="match status" value="1"/>
</dbReference>
<dbReference type="GO" id="GO:0005737">
    <property type="term" value="C:cytoplasm"/>
    <property type="evidence" value="ECO:0007669"/>
    <property type="project" value="TreeGrafter"/>
</dbReference>
<dbReference type="SUPFAM" id="SSF52833">
    <property type="entry name" value="Thioredoxin-like"/>
    <property type="match status" value="1"/>
</dbReference>
<dbReference type="Proteomes" id="UP000887568">
    <property type="component" value="Unplaced"/>
</dbReference>
<proteinExistence type="inferred from homology"/>
<evidence type="ECO:0000313" key="3">
    <source>
        <dbReference type="Proteomes" id="UP000887568"/>
    </source>
</evidence>
<evidence type="ECO:0008006" key="4">
    <source>
        <dbReference type="Google" id="ProtNLM"/>
    </source>
</evidence>